<comment type="caution">
    <text evidence="3">The sequence shown here is derived from an EMBL/GenBank/DDBJ whole genome shotgun (WGS) entry which is preliminary data.</text>
</comment>
<dbReference type="GO" id="GO:0003677">
    <property type="term" value="F:DNA binding"/>
    <property type="evidence" value="ECO:0007669"/>
    <property type="project" value="UniProtKB-KW"/>
</dbReference>
<dbReference type="SMART" id="SM00530">
    <property type="entry name" value="HTH_XRE"/>
    <property type="match status" value="1"/>
</dbReference>
<accession>A0A1E8GK72</accession>
<sequence length="93" mass="11015">MALKENLRELRESKKLLPREIADKLGISRQSYVNWERGVTVPNSKNLNKLIEIYGVTKEFIMRDSETFEIQHNYLKLSPTRRKNVLNFEGKLH</sequence>
<dbReference type="Proteomes" id="UP000178622">
    <property type="component" value="Unassembled WGS sequence"/>
</dbReference>
<dbReference type="PANTHER" id="PTHR46558:SF4">
    <property type="entry name" value="DNA-BIDING PHAGE PROTEIN"/>
    <property type="match status" value="1"/>
</dbReference>
<evidence type="ECO:0000256" key="1">
    <source>
        <dbReference type="ARBA" id="ARBA00023125"/>
    </source>
</evidence>
<dbReference type="OrthoDB" id="9805856at2"/>
<protein>
    <recommendedName>
        <fullName evidence="2">HTH cro/C1-type domain-containing protein</fullName>
    </recommendedName>
</protein>
<dbReference type="RefSeq" id="WP_070793042.1">
    <property type="nucleotide sequence ID" value="NZ_MKIR01000024.1"/>
</dbReference>
<dbReference type="PANTHER" id="PTHR46558">
    <property type="entry name" value="TRACRIPTIONAL REGULATORY PROTEIN-RELATED-RELATED"/>
    <property type="match status" value="1"/>
</dbReference>
<dbReference type="EMBL" id="MKIR01000024">
    <property type="protein sequence ID" value="OFI48650.1"/>
    <property type="molecule type" value="Genomic_DNA"/>
</dbReference>
<dbReference type="PROSITE" id="PS50943">
    <property type="entry name" value="HTH_CROC1"/>
    <property type="match status" value="1"/>
</dbReference>
<organism evidence="3 4">
    <name type="scientific">Floricoccus tropicus</name>
    <dbReference type="NCBI Taxonomy" id="1859473"/>
    <lineage>
        <taxon>Bacteria</taxon>
        <taxon>Bacillati</taxon>
        <taxon>Bacillota</taxon>
        <taxon>Bacilli</taxon>
        <taxon>Lactobacillales</taxon>
        <taxon>Streptococcaceae</taxon>
        <taxon>Floricoccus</taxon>
    </lineage>
</organism>
<gene>
    <name evidence="3" type="ORF">BG261_07065</name>
</gene>
<keyword evidence="4" id="KW-1185">Reference proteome</keyword>
<dbReference type="InterPro" id="IPR010982">
    <property type="entry name" value="Lambda_DNA-bd_dom_sf"/>
</dbReference>
<feature type="domain" description="HTH cro/C1-type" evidence="2">
    <location>
        <begin position="7"/>
        <end position="61"/>
    </location>
</feature>
<dbReference type="AlphaFoldDB" id="A0A1E8GK72"/>
<evidence type="ECO:0000259" key="2">
    <source>
        <dbReference type="PROSITE" id="PS50943"/>
    </source>
</evidence>
<dbReference type="SUPFAM" id="SSF47413">
    <property type="entry name" value="lambda repressor-like DNA-binding domains"/>
    <property type="match status" value="1"/>
</dbReference>
<keyword evidence="1" id="KW-0238">DNA-binding</keyword>
<dbReference type="STRING" id="1859473.BG261_07065"/>
<dbReference type="CDD" id="cd00093">
    <property type="entry name" value="HTH_XRE"/>
    <property type="match status" value="1"/>
</dbReference>
<reference evidence="4" key="1">
    <citation type="submission" date="2016-09" db="EMBL/GenBank/DDBJ databases">
        <title>Draft genome sequence of a novel species of the family Streptococcaceae isolated from flowers.</title>
        <authorList>
            <person name="Chuah L.-O."/>
            <person name="Yap K.-P."/>
            <person name="Thong K.L."/>
            <person name="Liong M.T."/>
            <person name="Ahmad R."/>
            <person name="Rusul G."/>
        </authorList>
    </citation>
    <scope>NUCLEOTIDE SEQUENCE [LARGE SCALE GENOMIC DNA]</scope>
    <source>
        <strain evidence="4">DF1</strain>
    </source>
</reference>
<dbReference type="Pfam" id="PF01381">
    <property type="entry name" value="HTH_3"/>
    <property type="match status" value="1"/>
</dbReference>
<proteinExistence type="predicted"/>
<evidence type="ECO:0000313" key="4">
    <source>
        <dbReference type="Proteomes" id="UP000178622"/>
    </source>
</evidence>
<dbReference type="InterPro" id="IPR001387">
    <property type="entry name" value="Cro/C1-type_HTH"/>
</dbReference>
<name>A0A1E8GK72_9LACT</name>
<dbReference type="Gene3D" id="1.10.260.40">
    <property type="entry name" value="lambda repressor-like DNA-binding domains"/>
    <property type="match status" value="1"/>
</dbReference>
<evidence type="ECO:0000313" key="3">
    <source>
        <dbReference type="EMBL" id="OFI48650.1"/>
    </source>
</evidence>